<evidence type="ECO:0000313" key="1">
    <source>
        <dbReference type="EMBL" id="GAH01612.1"/>
    </source>
</evidence>
<proteinExistence type="predicted"/>
<dbReference type="Gene3D" id="2.60.120.200">
    <property type="match status" value="1"/>
</dbReference>
<accession>X1C2U4</accession>
<dbReference type="Pfam" id="PF13385">
    <property type="entry name" value="Laminin_G_3"/>
    <property type="match status" value="1"/>
</dbReference>
<organism evidence="1">
    <name type="scientific">marine sediment metagenome</name>
    <dbReference type="NCBI Taxonomy" id="412755"/>
    <lineage>
        <taxon>unclassified sequences</taxon>
        <taxon>metagenomes</taxon>
        <taxon>ecological metagenomes</taxon>
    </lineage>
</organism>
<dbReference type="InterPro" id="IPR013320">
    <property type="entry name" value="ConA-like_dom_sf"/>
</dbReference>
<gene>
    <name evidence="1" type="ORF">S01H4_49700</name>
</gene>
<dbReference type="AlphaFoldDB" id="X1C2U4"/>
<reference evidence="1" key="1">
    <citation type="journal article" date="2014" name="Front. Microbiol.">
        <title>High frequency of phylogenetically diverse reductive dehalogenase-homologous genes in deep subseafloor sedimentary metagenomes.</title>
        <authorList>
            <person name="Kawai M."/>
            <person name="Futagami T."/>
            <person name="Toyoda A."/>
            <person name="Takaki Y."/>
            <person name="Nishi S."/>
            <person name="Hori S."/>
            <person name="Arai W."/>
            <person name="Tsubouchi T."/>
            <person name="Morono Y."/>
            <person name="Uchiyama I."/>
            <person name="Ito T."/>
            <person name="Fujiyama A."/>
            <person name="Inagaki F."/>
            <person name="Takami H."/>
        </authorList>
    </citation>
    <scope>NUCLEOTIDE SEQUENCE</scope>
    <source>
        <strain evidence="1">Expedition CK06-06</strain>
    </source>
</reference>
<feature type="non-terminal residue" evidence="1">
    <location>
        <position position="1"/>
    </location>
</feature>
<comment type="caution">
    <text evidence="1">The sequence shown here is derived from an EMBL/GenBank/DDBJ whole genome shotgun (WGS) entry which is preliminary data.</text>
</comment>
<evidence type="ECO:0008006" key="2">
    <source>
        <dbReference type="Google" id="ProtNLM"/>
    </source>
</evidence>
<dbReference type="SUPFAM" id="SSF49899">
    <property type="entry name" value="Concanavalin A-like lectins/glucanases"/>
    <property type="match status" value="1"/>
</dbReference>
<name>X1C2U4_9ZZZZ</name>
<sequence>ATYSCTRNGTSINLFRNGEEVTYDTKGSHTDPLPSTSNFTIGKYEPSVLNFHFNGRIDEFASWDRYLTPTEIQDLYNVTKEFKVNFTVDNIPDGKYIWNVPAR</sequence>
<dbReference type="EMBL" id="BART01028144">
    <property type="protein sequence ID" value="GAH01612.1"/>
    <property type="molecule type" value="Genomic_DNA"/>
</dbReference>
<protein>
    <recommendedName>
        <fullName evidence="2">LamG-like jellyroll fold domain-containing protein</fullName>
    </recommendedName>
</protein>